<dbReference type="Gramene" id="KJB61157">
    <property type="protein sequence ID" value="KJB61157"/>
    <property type="gene ID" value="B456_009G343900"/>
</dbReference>
<evidence type="ECO:0000313" key="8">
    <source>
        <dbReference type="EMBL" id="KJB61157.1"/>
    </source>
</evidence>
<dbReference type="InterPro" id="IPR027417">
    <property type="entry name" value="P-loop_NTPase"/>
</dbReference>
<keyword evidence="4" id="KW-0505">Motor protein</keyword>
<proteinExistence type="inferred from homology"/>
<evidence type="ECO:0000256" key="4">
    <source>
        <dbReference type="ARBA" id="ARBA00023175"/>
    </source>
</evidence>
<keyword evidence="5 6" id="KW-0009">Actin-binding</keyword>
<dbReference type="AlphaFoldDB" id="A0A0D2QT01"/>
<gene>
    <name evidence="8" type="ORF">B456_009G343900</name>
</gene>
<feature type="domain" description="Myosin motor" evidence="7">
    <location>
        <begin position="1"/>
        <end position="80"/>
    </location>
</feature>
<dbReference type="EMBL" id="CM001748">
    <property type="protein sequence ID" value="KJB61157.1"/>
    <property type="molecule type" value="Genomic_DNA"/>
</dbReference>
<dbReference type="GO" id="GO:0016020">
    <property type="term" value="C:membrane"/>
    <property type="evidence" value="ECO:0007669"/>
    <property type="project" value="TreeGrafter"/>
</dbReference>
<sequence>MQYLAVLGGGSGIEYEILKTNPILEAFGNAKTLRNDNSSLFVYGLWYMQQFIMCIFRLLVKDVVRLSCVVDPLSCTCCFC</sequence>
<dbReference type="PANTHER" id="PTHR13140">
    <property type="entry name" value="MYOSIN"/>
    <property type="match status" value="1"/>
</dbReference>
<dbReference type="Pfam" id="PF00063">
    <property type="entry name" value="Myosin_head"/>
    <property type="match status" value="1"/>
</dbReference>
<dbReference type="PROSITE" id="PS51456">
    <property type="entry name" value="MYOSIN_MOTOR"/>
    <property type="match status" value="1"/>
</dbReference>
<organism evidence="8 9">
    <name type="scientific">Gossypium raimondii</name>
    <name type="common">Peruvian cotton</name>
    <name type="synonym">Gossypium klotzschianum subsp. raimondii</name>
    <dbReference type="NCBI Taxonomy" id="29730"/>
    <lineage>
        <taxon>Eukaryota</taxon>
        <taxon>Viridiplantae</taxon>
        <taxon>Streptophyta</taxon>
        <taxon>Embryophyta</taxon>
        <taxon>Tracheophyta</taxon>
        <taxon>Spermatophyta</taxon>
        <taxon>Magnoliopsida</taxon>
        <taxon>eudicotyledons</taxon>
        <taxon>Gunneridae</taxon>
        <taxon>Pentapetalae</taxon>
        <taxon>rosids</taxon>
        <taxon>malvids</taxon>
        <taxon>Malvales</taxon>
        <taxon>Malvaceae</taxon>
        <taxon>Malvoideae</taxon>
        <taxon>Gossypium</taxon>
    </lineage>
</organism>
<evidence type="ECO:0000256" key="3">
    <source>
        <dbReference type="ARBA" id="ARBA00023123"/>
    </source>
</evidence>
<keyword evidence="2" id="KW-0067">ATP-binding</keyword>
<dbReference type="PANTHER" id="PTHR13140:SF780">
    <property type="entry name" value="MYOSIN-1"/>
    <property type="match status" value="1"/>
</dbReference>
<dbReference type="GO" id="GO:0051015">
    <property type="term" value="F:actin filament binding"/>
    <property type="evidence" value="ECO:0007669"/>
    <property type="project" value="TreeGrafter"/>
</dbReference>
<protein>
    <recommendedName>
        <fullName evidence="7">Myosin motor domain-containing protein</fullName>
    </recommendedName>
</protein>
<dbReference type="Proteomes" id="UP000032304">
    <property type="component" value="Chromosome 9"/>
</dbReference>
<reference evidence="8 9" key="1">
    <citation type="journal article" date="2012" name="Nature">
        <title>Repeated polyploidization of Gossypium genomes and the evolution of spinnable cotton fibres.</title>
        <authorList>
            <person name="Paterson A.H."/>
            <person name="Wendel J.F."/>
            <person name="Gundlach H."/>
            <person name="Guo H."/>
            <person name="Jenkins J."/>
            <person name="Jin D."/>
            <person name="Llewellyn D."/>
            <person name="Showmaker K.C."/>
            <person name="Shu S."/>
            <person name="Udall J."/>
            <person name="Yoo M.J."/>
            <person name="Byers R."/>
            <person name="Chen W."/>
            <person name="Doron-Faigenboim A."/>
            <person name="Duke M.V."/>
            <person name="Gong L."/>
            <person name="Grimwood J."/>
            <person name="Grover C."/>
            <person name="Grupp K."/>
            <person name="Hu G."/>
            <person name="Lee T.H."/>
            <person name="Li J."/>
            <person name="Lin L."/>
            <person name="Liu T."/>
            <person name="Marler B.S."/>
            <person name="Page J.T."/>
            <person name="Roberts A.W."/>
            <person name="Romanel E."/>
            <person name="Sanders W.S."/>
            <person name="Szadkowski E."/>
            <person name="Tan X."/>
            <person name="Tang H."/>
            <person name="Xu C."/>
            <person name="Wang J."/>
            <person name="Wang Z."/>
            <person name="Zhang D."/>
            <person name="Zhang L."/>
            <person name="Ashrafi H."/>
            <person name="Bedon F."/>
            <person name="Bowers J.E."/>
            <person name="Brubaker C.L."/>
            <person name="Chee P.W."/>
            <person name="Das S."/>
            <person name="Gingle A.R."/>
            <person name="Haigler C.H."/>
            <person name="Harker D."/>
            <person name="Hoffmann L.V."/>
            <person name="Hovav R."/>
            <person name="Jones D.C."/>
            <person name="Lemke C."/>
            <person name="Mansoor S."/>
            <person name="ur Rahman M."/>
            <person name="Rainville L.N."/>
            <person name="Rambani A."/>
            <person name="Reddy U.K."/>
            <person name="Rong J.K."/>
            <person name="Saranga Y."/>
            <person name="Scheffler B.E."/>
            <person name="Scheffler J.A."/>
            <person name="Stelly D.M."/>
            <person name="Triplett B.A."/>
            <person name="Van Deynze A."/>
            <person name="Vaslin M.F."/>
            <person name="Waghmare V.N."/>
            <person name="Walford S.A."/>
            <person name="Wright R.J."/>
            <person name="Zaki E.A."/>
            <person name="Zhang T."/>
            <person name="Dennis E.S."/>
            <person name="Mayer K.F."/>
            <person name="Peterson D.G."/>
            <person name="Rokhsar D.S."/>
            <person name="Wang X."/>
            <person name="Schmutz J."/>
        </authorList>
    </citation>
    <scope>NUCLEOTIDE SEQUENCE [LARGE SCALE GENOMIC DNA]</scope>
</reference>
<name>A0A0D2QT01_GOSRA</name>
<evidence type="ECO:0000256" key="5">
    <source>
        <dbReference type="ARBA" id="ARBA00023203"/>
    </source>
</evidence>
<dbReference type="GO" id="GO:0005737">
    <property type="term" value="C:cytoplasm"/>
    <property type="evidence" value="ECO:0007669"/>
    <property type="project" value="TreeGrafter"/>
</dbReference>
<dbReference type="SUPFAM" id="SSF52540">
    <property type="entry name" value="P-loop containing nucleoside triphosphate hydrolases"/>
    <property type="match status" value="1"/>
</dbReference>
<dbReference type="GO" id="GO:0005524">
    <property type="term" value="F:ATP binding"/>
    <property type="evidence" value="ECO:0007669"/>
    <property type="project" value="UniProtKB-KW"/>
</dbReference>
<keyword evidence="1" id="KW-0547">Nucleotide-binding</keyword>
<dbReference type="InterPro" id="IPR036961">
    <property type="entry name" value="Kinesin_motor_dom_sf"/>
</dbReference>
<accession>A0A0D2QT01</accession>
<comment type="caution">
    <text evidence="6">Lacks conserved residue(s) required for the propagation of feature annotation.</text>
</comment>
<keyword evidence="9" id="KW-1185">Reference proteome</keyword>
<comment type="similarity">
    <text evidence="6">Belongs to the TRAFAC class myosin-kinesin ATPase superfamily. Myosin family.</text>
</comment>
<dbReference type="GO" id="GO:0007015">
    <property type="term" value="P:actin filament organization"/>
    <property type="evidence" value="ECO:0007669"/>
    <property type="project" value="TreeGrafter"/>
</dbReference>
<evidence type="ECO:0000256" key="6">
    <source>
        <dbReference type="PROSITE-ProRule" id="PRU00782"/>
    </source>
</evidence>
<evidence type="ECO:0000256" key="1">
    <source>
        <dbReference type="ARBA" id="ARBA00022741"/>
    </source>
</evidence>
<dbReference type="STRING" id="29730.A0A0D2QT01"/>
<evidence type="ECO:0000313" key="9">
    <source>
        <dbReference type="Proteomes" id="UP000032304"/>
    </source>
</evidence>
<dbReference type="InterPro" id="IPR001609">
    <property type="entry name" value="Myosin_head_motor_dom-like"/>
</dbReference>
<dbReference type="GO" id="GO:0000146">
    <property type="term" value="F:microfilament motor activity"/>
    <property type="evidence" value="ECO:0007669"/>
    <property type="project" value="TreeGrafter"/>
</dbReference>
<dbReference type="eggNOG" id="KOG0160">
    <property type="taxonomic scope" value="Eukaryota"/>
</dbReference>
<evidence type="ECO:0000259" key="7">
    <source>
        <dbReference type="PROSITE" id="PS51456"/>
    </source>
</evidence>
<keyword evidence="3 6" id="KW-0518">Myosin</keyword>
<dbReference type="GO" id="GO:0016459">
    <property type="term" value="C:myosin complex"/>
    <property type="evidence" value="ECO:0007669"/>
    <property type="project" value="UniProtKB-KW"/>
</dbReference>
<dbReference type="Gene3D" id="3.40.850.10">
    <property type="entry name" value="Kinesin motor domain"/>
    <property type="match status" value="1"/>
</dbReference>
<evidence type="ECO:0000256" key="2">
    <source>
        <dbReference type="ARBA" id="ARBA00022840"/>
    </source>
</evidence>